<keyword evidence="5" id="KW-0460">Magnesium</keyword>
<evidence type="ECO:0000313" key="6">
    <source>
        <dbReference type="EMBL" id="CAK9150382.1"/>
    </source>
</evidence>
<dbReference type="Proteomes" id="UP001642360">
    <property type="component" value="Unassembled WGS sequence"/>
</dbReference>
<evidence type="ECO:0000256" key="2">
    <source>
        <dbReference type="ARBA" id="ARBA00022603"/>
    </source>
</evidence>
<proteinExistence type="inferred from homology"/>
<dbReference type="Pfam" id="PF03492">
    <property type="entry name" value="Methyltransf_7"/>
    <property type="match status" value="1"/>
</dbReference>
<evidence type="ECO:0000256" key="1">
    <source>
        <dbReference type="ARBA" id="ARBA00007967"/>
    </source>
</evidence>
<protein>
    <submittedName>
        <fullName evidence="6">Uncharacterized protein</fullName>
    </submittedName>
</protein>
<dbReference type="InterPro" id="IPR005299">
    <property type="entry name" value="MeTrfase_7"/>
</dbReference>
<evidence type="ECO:0000256" key="3">
    <source>
        <dbReference type="ARBA" id="ARBA00022679"/>
    </source>
</evidence>
<dbReference type="EMBL" id="CAUOFW020002031">
    <property type="protein sequence ID" value="CAK9150382.1"/>
    <property type="molecule type" value="Genomic_DNA"/>
</dbReference>
<dbReference type="Gene3D" id="1.10.1200.270">
    <property type="entry name" value="Methyltransferase, alpha-helical capping domain"/>
    <property type="match status" value="1"/>
</dbReference>
<dbReference type="GO" id="GO:0032259">
    <property type="term" value="P:methylation"/>
    <property type="evidence" value="ECO:0007669"/>
    <property type="project" value="UniProtKB-KW"/>
</dbReference>
<dbReference type="PANTHER" id="PTHR31009">
    <property type="entry name" value="S-ADENOSYL-L-METHIONINE:CARBOXYL METHYLTRANSFERASE FAMILY PROTEIN"/>
    <property type="match status" value="1"/>
</dbReference>
<dbReference type="GO" id="GO:0046872">
    <property type="term" value="F:metal ion binding"/>
    <property type="evidence" value="ECO:0007669"/>
    <property type="project" value="UniProtKB-KW"/>
</dbReference>
<dbReference type="AlphaFoldDB" id="A0ABC8RZS4"/>
<name>A0ABC8RZS4_9AQUA</name>
<reference evidence="6 7" key="1">
    <citation type="submission" date="2024-02" db="EMBL/GenBank/DDBJ databases">
        <authorList>
            <person name="Vignale AGUSTIN F."/>
            <person name="Sosa J E."/>
            <person name="Modenutti C."/>
        </authorList>
    </citation>
    <scope>NUCLEOTIDE SEQUENCE [LARGE SCALE GENOMIC DNA]</scope>
</reference>
<dbReference type="InterPro" id="IPR029063">
    <property type="entry name" value="SAM-dependent_MTases_sf"/>
</dbReference>
<keyword evidence="7" id="KW-1185">Reference proteome</keyword>
<sequence length="175" mass="20256">MSVPEGPENNKGNVYMSKTSPPKVLEAYSKQFHRDFITFLHLRSKEIIPGEQMVLTFAGTSLQDPTYSQFEMEAQTYIRQSSGRFEKEEKEHPCECGLVKEADIDSFNIPFYTPYRDEVEAIIQKEGSFNLQSLKVLEETVEDVRNHNENECLSDKQKIRGTFSAKLISSWRLYN</sequence>
<evidence type="ECO:0000313" key="7">
    <source>
        <dbReference type="Proteomes" id="UP001642360"/>
    </source>
</evidence>
<keyword evidence="3" id="KW-0808">Transferase</keyword>
<gene>
    <name evidence="6" type="ORF">ILEXP_LOCUS18529</name>
</gene>
<comment type="caution">
    <text evidence="6">The sequence shown here is derived from an EMBL/GenBank/DDBJ whole genome shotgun (WGS) entry which is preliminary data.</text>
</comment>
<dbReference type="GO" id="GO:0008168">
    <property type="term" value="F:methyltransferase activity"/>
    <property type="evidence" value="ECO:0007669"/>
    <property type="project" value="UniProtKB-KW"/>
</dbReference>
<organism evidence="6 7">
    <name type="scientific">Ilex paraguariensis</name>
    <name type="common">yerba mate</name>
    <dbReference type="NCBI Taxonomy" id="185542"/>
    <lineage>
        <taxon>Eukaryota</taxon>
        <taxon>Viridiplantae</taxon>
        <taxon>Streptophyta</taxon>
        <taxon>Embryophyta</taxon>
        <taxon>Tracheophyta</taxon>
        <taxon>Spermatophyta</taxon>
        <taxon>Magnoliopsida</taxon>
        <taxon>eudicotyledons</taxon>
        <taxon>Gunneridae</taxon>
        <taxon>Pentapetalae</taxon>
        <taxon>asterids</taxon>
        <taxon>campanulids</taxon>
        <taxon>Aquifoliales</taxon>
        <taxon>Aquifoliaceae</taxon>
        <taxon>Ilex</taxon>
    </lineage>
</organism>
<accession>A0ABC8RZS4</accession>
<dbReference type="SUPFAM" id="SSF53335">
    <property type="entry name" value="S-adenosyl-L-methionine-dependent methyltransferases"/>
    <property type="match status" value="1"/>
</dbReference>
<keyword evidence="2" id="KW-0489">Methyltransferase</keyword>
<evidence type="ECO:0000256" key="4">
    <source>
        <dbReference type="ARBA" id="ARBA00022723"/>
    </source>
</evidence>
<comment type="similarity">
    <text evidence="1">Belongs to the methyltransferase superfamily. Type-7 methyltransferase family.</text>
</comment>
<evidence type="ECO:0000256" key="5">
    <source>
        <dbReference type="ARBA" id="ARBA00022842"/>
    </source>
</evidence>
<keyword evidence="4" id="KW-0479">Metal-binding</keyword>
<dbReference type="Gene3D" id="3.40.50.150">
    <property type="entry name" value="Vaccinia Virus protein VP39"/>
    <property type="match status" value="1"/>
</dbReference>
<dbReference type="InterPro" id="IPR042086">
    <property type="entry name" value="MeTrfase_capping"/>
</dbReference>